<dbReference type="Proteomes" id="UP000799436">
    <property type="component" value="Unassembled WGS sequence"/>
</dbReference>
<evidence type="ECO:0000256" key="1">
    <source>
        <dbReference type="SAM" id="MobiDB-lite"/>
    </source>
</evidence>
<keyword evidence="3" id="KW-1185">Reference proteome</keyword>
<gene>
    <name evidence="2" type="ORF">EJ03DRAFT_183728</name>
</gene>
<dbReference type="Gene3D" id="6.10.250.2790">
    <property type="match status" value="1"/>
</dbReference>
<accession>A0A6G1L0N1</accession>
<proteinExistence type="predicted"/>
<name>A0A6G1L0N1_9PEZI</name>
<evidence type="ECO:0000313" key="2">
    <source>
        <dbReference type="EMBL" id="KAF2766250.1"/>
    </source>
</evidence>
<feature type="region of interest" description="Disordered" evidence="1">
    <location>
        <begin position="288"/>
        <end position="317"/>
    </location>
</feature>
<dbReference type="AlphaFoldDB" id="A0A6G1L0N1"/>
<protein>
    <submittedName>
        <fullName evidence="2">Uncharacterized protein</fullName>
    </submittedName>
</protein>
<evidence type="ECO:0000313" key="3">
    <source>
        <dbReference type="Proteomes" id="UP000799436"/>
    </source>
</evidence>
<dbReference type="OrthoDB" id="5413829at2759"/>
<feature type="region of interest" description="Disordered" evidence="1">
    <location>
        <begin position="1"/>
        <end position="24"/>
    </location>
</feature>
<reference evidence="2" key="1">
    <citation type="journal article" date="2020" name="Stud. Mycol.">
        <title>101 Dothideomycetes genomes: a test case for predicting lifestyles and emergence of pathogens.</title>
        <authorList>
            <person name="Haridas S."/>
            <person name="Albert R."/>
            <person name="Binder M."/>
            <person name="Bloem J."/>
            <person name="Labutti K."/>
            <person name="Salamov A."/>
            <person name="Andreopoulos B."/>
            <person name="Baker S."/>
            <person name="Barry K."/>
            <person name="Bills G."/>
            <person name="Bluhm B."/>
            <person name="Cannon C."/>
            <person name="Castanera R."/>
            <person name="Culley D."/>
            <person name="Daum C."/>
            <person name="Ezra D."/>
            <person name="Gonzalez J."/>
            <person name="Henrissat B."/>
            <person name="Kuo A."/>
            <person name="Liang C."/>
            <person name="Lipzen A."/>
            <person name="Lutzoni F."/>
            <person name="Magnuson J."/>
            <person name="Mondo S."/>
            <person name="Nolan M."/>
            <person name="Ohm R."/>
            <person name="Pangilinan J."/>
            <person name="Park H.-J."/>
            <person name="Ramirez L."/>
            <person name="Alfaro M."/>
            <person name="Sun H."/>
            <person name="Tritt A."/>
            <person name="Yoshinaga Y."/>
            <person name="Zwiers L.-H."/>
            <person name="Turgeon B."/>
            <person name="Goodwin S."/>
            <person name="Spatafora J."/>
            <person name="Crous P."/>
            <person name="Grigoriev I."/>
        </authorList>
    </citation>
    <scope>NUCLEOTIDE SEQUENCE</scope>
    <source>
        <strain evidence="2">CBS 116005</strain>
    </source>
</reference>
<dbReference type="EMBL" id="ML995875">
    <property type="protein sequence ID" value="KAF2766250.1"/>
    <property type="molecule type" value="Genomic_DNA"/>
</dbReference>
<organism evidence="2 3">
    <name type="scientific">Teratosphaeria nubilosa</name>
    <dbReference type="NCBI Taxonomy" id="161662"/>
    <lineage>
        <taxon>Eukaryota</taxon>
        <taxon>Fungi</taxon>
        <taxon>Dikarya</taxon>
        <taxon>Ascomycota</taxon>
        <taxon>Pezizomycotina</taxon>
        <taxon>Dothideomycetes</taxon>
        <taxon>Dothideomycetidae</taxon>
        <taxon>Mycosphaerellales</taxon>
        <taxon>Teratosphaeriaceae</taxon>
        <taxon>Teratosphaeria</taxon>
    </lineage>
</organism>
<sequence>MAGPTATPPIGRVEPKSQHVADGSLQPFLQQDFDPADYLNTSLPTLSASTSTRNVQTRAVPLPELSSQLQSLLAQLNAQTTRLSSTLNQLTDEIVRSGSRLAYEVEVLHGETTGLTDSLENGLKKDIERFVPQGGQKEDSKGSEVDSIETTTISVAGKQAEPEYLAQLRTLTEVRSRLDSVMKVFGDAMAWPLAPSELAGVTSSLISVSAPESDAESRDREEKGKEYIEKLRSDITEVVGAGSDQANVDAALSRIEELRALAEVWKGTAEEKARLKLIESLQKPVEERQRALERAGQPIRKPGTSPSRGADMRYGNMDTRGISEGGYGFLQNLRNLKNDLYVE</sequence>